<comment type="caution">
    <text evidence="7">The sequence shown here is derived from an EMBL/GenBank/DDBJ whole genome shotgun (WGS) entry which is preliminary data.</text>
</comment>
<comment type="similarity">
    <text evidence="2">Belongs to the methyl-accepting chemotaxis (MCP) protein family.</text>
</comment>
<dbReference type="SUPFAM" id="SSF141371">
    <property type="entry name" value="PilZ domain-like"/>
    <property type="match status" value="1"/>
</dbReference>
<dbReference type="PROSITE" id="PS50111">
    <property type="entry name" value="CHEMOTAXIS_TRANSDUC_2"/>
    <property type="match status" value="1"/>
</dbReference>
<evidence type="ECO:0008006" key="9">
    <source>
        <dbReference type="Google" id="ProtNLM"/>
    </source>
</evidence>
<evidence type="ECO:0000256" key="3">
    <source>
        <dbReference type="PROSITE-ProRule" id="PRU00284"/>
    </source>
</evidence>
<evidence type="ECO:0000313" key="7">
    <source>
        <dbReference type="EMBL" id="MBK1661036.1"/>
    </source>
</evidence>
<feature type="transmembrane region" description="Helical" evidence="4">
    <location>
        <begin position="286"/>
        <end position="308"/>
    </location>
</feature>
<keyword evidence="1 3" id="KW-0807">Transducer</keyword>
<dbReference type="InterPro" id="IPR004089">
    <property type="entry name" value="MCPsignal_dom"/>
</dbReference>
<organism evidence="7 8">
    <name type="scientific">Paracraurococcus ruber</name>
    <dbReference type="NCBI Taxonomy" id="77675"/>
    <lineage>
        <taxon>Bacteria</taxon>
        <taxon>Pseudomonadati</taxon>
        <taxon>Pseudomonadota</taxon>
        <taxon>Alphaproteobacteria</taxon>
        <taxon>Acetobacterales</taxon>
        <taxon>Roseomonadaceae</taxon>
        <taxon>Paracraurococcus</taxon>
    </lineage>
</organism>
<keyword evidence="4" id="KW-0472">Membrane</keyword>
<dbReference type="EMBL" id="NRSG01000243">
    <property type="protein sequence ID" value="MBK1661036.1"/>
    <property type="molecule type" value="Genomic_DNA"/>
</dbReference>
<dbReference type="PRINTS" id="PR00260">
    <property type="entry name" value="CHEMTRNSDUCR"/>
</dbReference>
<protein>
    <recommendedName>
        <fullName evidence="9">Methyl-accepting chemotaxis protein</fullName>
    </recommendedName>
</protein>
<dbReference type="PROSITE" id="PS50885">
    <property type="entry name" value="HAMP"/>
    <property type="match status" value="1"/>
</dbReference>
<dbReference type="Pfam" id="PF00672">
    <property type="entry name" value="HAMP"/>
    <property type="match status" value="1"/>
</dbReference>
<dbReference type="Pfam" id="PF07238">
    <property type="entry name" value="PilZ"/>
    <property type="match status" value="1"/>
</dbReference>
<evidence type="ECO:0000259" key="5">
    <source>
        <dbReference type="PROSITE" id="PS50111"/>
    </source>
</evidence>
<keyword evidence="4" id="KW-1133">Transmembrane helix</keyword>
<dbReference type="Proteomes" id="UP000697995">
    <property type="component" value="Unassembled WGS sequence"/>
</dbReference>
<evidence type="ECO:0000259" key="6">
    <source>
        <dbReference type="PROSITE" id="PS50885"/>
    </source>
</evidence>
<keyword evidence="8" id="KW-1185">Reference proteome</keyword>
<gene>
    <name evidence="7" type="ORF">CKO45_22730</name>
</gene>
<keyword evidence="4" id="KW-0812">Transmembrane</keyword>
<evidence type="ECO:0000256" key="4">
    <source>
        <dbReference type="SAM" id="Phobius"/>
    </source>
</evidence>
<dbReference type="InterPro" id="IPR029151">
    <property type="entry name" value="Sensor-like_sf"/>
</dbReference>
<feature type="transmembrane region" description="Helical" evidence="4">
    <location>
        <begin position="16"/>
        <end position="37"/>
    </location>
</feature>
<dbReference type="Gene3D" id="2.40.10.220">
    <property type="entry name" value="predicted glycosyltransferase like domains"/>
    <property type="match status" value="1"/>
</dbReference>
<dbReference type="InterPro" id="IPR003660">
    <property type="entry name" value="HAMP_dom"/>
</dbReference>
<dbReference type="InterPro" id="IPR004090">
    <property type="entry name" value="Chemotax_Me-accpt_rcpt"/>
</dbReference>
<dbReference type="SMART" id="SM00304">
    <property type="entry name" value="HAMP"/>
    <property type="match status" value="1"/>
</dbReference>
<dbReference type="RefSeq" id="WP_133222880.1">
    <property type="nucleotide sequence ID" value="NZ_NRSG01000243.1"/>
</dbReference>
<feature type="domain" description="HAMP" evidence="6">
    <location>
        <begin position="309"/>
        <end position="362"/>
    </location>
</feature>
<dbReference type="Gene3D" id="1.10.287.950">
    <property type="entry name" value="Methyl-accepting chemotaxis protein"/>
    <property type="match status" value="1"/>
</dbReference>
<accession>A0ABS1D3A6</accession>
<dbReference type="PANTHER" id="PTHR32089">
    <property type="entry name" value="METHYL-ACCEPTING CHEMOTAXIS PROTEIN MCPB"/>
    <property type="match status" value="1"/>
</dbReference>
<proteinExistence type="inferred from homology"/>
<dbReference type="SMART" id="SM00283">
    <property type="entry name" value="MA"/>
    <property type="match status" value="1"/>
</dbReference>
<dbReference type="Pfam" id="PF00015">
    <property type="entry name" value="MCPsignal"/>
    <property type="match status" value="1"/>
</dbReference>
<name>A0ABS1D3A6_9PROT</name>
<sequence>MTRFLRIFRDSLRGRLILLGILPAIATGGLALLAGYWSSARIQETRLAAELQAAEQRLAHAVAEAGRRMHAHVAGMVPRPNIIQSLGTRDADRTQRLLVDTFTVIRTADVTLSILEATDATGKVLDRAQSPGQRGDDRMQADDVRRALAGEVVTGAMLPPGSTELTIGATLPVRDSGRIVGTVRAAMRLDASAAVMLSTVAGGDVLLFTGDRLTATTFAGLGQERLPPTILGAVRDGASQPFQAELHGKAFKLVLKPLLSRGGETIGAIAVALPLEGWEAAMRESLMLILGALLLALLFAMPAATLAARRTSRALGGIADTMTGIAAGRLDLPVPARERGDEIGRMGRALEVFRLSLVEKLRLERHAVEERSLRERRAAALDSSTAAFGGSVGTVLDTLEEAARRMTDAASSMAAGAGRTEAQAQATANEAGMSAGNLAAVASAAEQLTASVAEIGRQVGVAAQVARDAVAAAEATDSRMATLTASAERVTEVTRLIGDIAGQTNLLALNATIEAARAGEAGKGFAVVASEVKALAGQTAKATDEVSGQIKAMRDATEGAADAIKAMLESISRMDEVASAIAAAVEQQGTATREINDRVQDVSGTVNRVAEAMGDLASSARDTGRLGEQMLGSADAVGSETRAIRGEVDDFLGRLAAESGERRRHARLDMLGADMVWLRHGGVEHRAALRDISESGAALKDAPSLERGASVEIMLPGSAAWLSATIVRAEDGVVALAFGEKASGEVRRVVERLKDASARQAA</sequence>
<feature type="domain" description="Methyl-accepting transducer" evidence="5">
    <location>
        <begin position="409"/>
        <end position="624"/>
    </location>
</feature>
<evidence type="ECO:0000313" key="8">
    <source>
        <dbReference type="Proteomes" id="UP000697995"/>
    </source>
</evidence>
<evidence type="ECO:0000256" key="2">
    <source>
        <dbReference type="ARBA" id="ARBA00029447"/>
    </source>
</evidence>
<dbReference type="Gene3D" id="6.10.340.10">
    <property type="match status" value="1"/>
</dbReference>
<dbReference type="SUPFAM" id="SSF58104">
    <property type="entry name" value="Methyl-accepting chemotaxis protein (MCP) signaling domain"/>
    <property type="match status" value="1"/>
</dbReference>
<evidence type="ECO:0000256" key="1">
    <source>
        <dbReference type="ARBA" id="ARBA00023224"/>
    </source>
</evidence>
<dbReference type="PANTHER" id="PTHR32089:SF112">
    <property type="entry name" value="LYSOZYME-LIKE PROTEIN-RELATED"/>
    <property type="match status" value="1"/>
</dbReference>
<reference evidence="7 8" key="1">
    <citation type="journal article" date="2020" name="Microorganisms">
        <title>Osmotic Adaptation and Compatible Solute Biosynthesis of Phototrophic Bacteria as Revealed from Genome Analyses.</title>
        <authorList>
            <person name="Imhoff J.F."/>
            <person name="Rahn T."/>
            <person name="Kunzel S."/>
            <person name="Keller A."/>
            <person name="Neulinger S.C."/>
        </authorList>
    </citation>
    <scope>NUCLEOTIDE SEQUENCE [LARGE SCALE GENOMIC DNA]</scope>
    <source>
        <strain evidence="7 8">DSM 15382</strain>
    </source>
</reference>
<dbReference type="InterPro" id="IPR009875">
    <property type="entry name" value="PilZ_domain"/>
</dbReference>
<dbReference type="SUPFAM" id="SSF103190">
    <property type="entry name" value="Sensory domain-like"/>
    <property type="match status" value="1"/>
</dbReference>